<evidence type="ECO:0000313" key="1">
    <source>
        <dbReference type="EMBL" id="KIO01124.1"/>
    </source>
</evidence>
<dbReference type="STRING" id="870435.A0A0C3P188"/>
<gene>
    <name evidence="1" type="ORF">M404DRAFT_29077</name>
</gene>
<dbReference type="OrthoDB" id="2691029at2759"/>
<keyword evidence="2" id="KW-1185">Reference proteome</keyword>
<name>A0A0C3P188_PISTI</name>
<dbReference type="EMBL" id="KN831991">
    <property type="protein sequence ID" value="KIO01124.1"/>
    <property type="molecule type" value="Genomic_DNA"/>
</dbReference>
<protein>
    <submittedName>
        <fullName evidence="1">Uncharacterized protein</fullName>
    </submittedName>
</protein>
<organism evidence="1 2">
    <name type="scientific">Pisolithus tinctorius Marx 270</name>
    <dbReference type="NCBI Taxonomy" id="870435"/>
    <lineage>
        <taxon>Eukaryota</taxon>
        <taxon>Fungi</taxon>
        <taxon>Dikarya</taxon>
        <taxon>Basidiomycota</taxon>
        <taxon>Agaricomycotina</taxon>
        <taxon>Agaricomycetes</taxon>
        <taxon>Agaricomycetidae</taxon>
        <taxon>Boletales</taxon>
        <taxon>Sclerodermatineae</taxon>
        <taxon>Pisolithaceae</taxon>
        <taxon>Pisolithus</taxon>
    </lineage>
</organism>
<dbReference type="AlphaFoldDB" id="A0A0C3P188"/>
<dbReference type="HOGENOM" id="CLU_000288_138_6_1"/>
<dbReference type="Proteomes" id="UP000054217">
    <property type="component" value="Unassembled WGS sequence"/>
</dbReference>
<proteinExistence type="predicted"/>
<reference evidence="2" key="2">
    <citation type="submission" date="2015-01" db="EMBL/GenBank/DDBJ databases">
        <title>Evolutionary Origins and Diversification of the Mycorrhizal Mutualists.</title>
        <authorList>
            <consortium name="DOE Joint Genome Institute"/>
            <consortium name="Mycorrhizal Genomics Consortium"/>
            <person name="Kohler A."/>
            <person name="Kuo A."/>
            <person name="Nagy L.G."/>
            <person name="Floudas D."/>
            <person name="Copeland A."/>
            <person name="Barry K.W."/>
            <person name="Cichocki N."/>
            <person name="Veneault-Fourrey C."/>
            <person name="LaButti K."/>
            <person name="Lindquist E.A."/>
            <person name="Lipzen A."/>
            <person name="Lundell T."/>
            <person name="Morin E."/>
            <person name="Murat C."/>
            <person name="Riley R."/>
            <person name="Ohm R."/>
            <person name="Sun H."/>
            <person name="Tunlid A."/>
            <person name="Henrissat B."/>
            <person name="Grigoriev I.V."/>
            <person name="Hibbett D.S."/>
            <person name="Martin F."/>
        </authorList>
    </citation>
    <scope>NUCLEOTIDE SEQUENCE [LARGE SCALE GENOMIC DNA]</scope>
    <source>
        <strain evidence="2">Marx 270</strain>
    </source>
</reference>
<dbReference type="InParanoid" id="A0A0C3P188"/>
<reference evidence="1 2" key="1">
    <citation type="submission" date="2014-04" db="EMBL/GenBank/DDBJ databases">
        <authorList>
            <consortium name="DOE Joint Genome Institute"/>
            <person name="Kuo A."/>
            <person name="Kohler A."/>
            <person name="Costa M.D."/>
            <person name="Nagy L.G."/>
            <person name="Floudas D."/>
            <person name="Copeland A."/>
            <person name="Barry K.W."/>
            <person name="Cichocki N."/>
            <person name="Veneault-Fourrey C."/>
            <person name="LaButti K."/>
            <person name="Lindquist E.A."/>
            <person name="Lipzen A."/>
            <person name="Lundell T."/>
            <person name="Morin E."/>
            <person name="Murat C."/>
            <person name="Sun H."/>
            <person name="Tunlid A."/>
            <person name="Henrissat B."/>
            <person name="Grigoriev I.V."/>
            <person name="Hibbett D.S."/>
            <person name="Martin F."/>
            <person name="Nordberg H.P."/>
            <person name="Cantor M.N."/>
            <person name="Hua S.X."/>
        </authorList>
    </citation>
    <scope>NUCLEOTIDE SEQUENCE [LARGE SCALE GENOMIC DNA]</scope>
    <source>
        <strain evidence="1 2">Marx 270</strain>
    </source>
</reference>
<evidence type="ECO:0000313" key="2">
    <source>
        <dbReference type="Proteomes" id="UP000054217"/>
    </source>
</evidence>
<accession>A0A0C3P188</accession>
<sequence length="200" mass="22062">MENALGRILDWVGETSSFNSCFPANLVPYQAVPYLHLVPNDPARRADLDLEKAQKLCSNLARLPRTGFVNGKLVLSSAAHPVTAVRLQGSSTGPSCYTYEIHASRLLPLEATLSVNLDEGVDRYILVRPGHPRVLQTQTGSDDDAVWELLEQLKQPFNALLLKKLPHNEYTRMAGDCMITACPQDLSSILDTEVLIPKIV</sequence>